<accession>A0A929PU35</accession>
<reference evidence="1" key="1">
    <citation type="submission" date="2020-10" db="EMBL/GenBank/DDBJ databases">
        <title>Mucilaginibacter mali sp. nov., isolated from rhizosphere soil of apple orchard.</title>
        <authorList>
            <person name="Lee J.-S."/>
            <person name="Kim H.S."/>
            <person name="Kim J.-S."/>
        </authorList>
    </citation>
    <scope>NUCLEOTIDE SEQUENCE</scope>
    <source>
        <strain evidence="1">KCTC 22746</strain>
    </source>
</reference>
<proteinExistence type="predicted"/>
<gene>
    <name evidence="1" type="ORF">IRJ16_00405</name>
</gene>
<dbReference type="EMBL" id="JADFFL010000001">
    <property type="protein sequence ID" value="MBE9660333.1"/>
    <property type="molecule type" value="Genomic_DNA"/>
</dbReference>
<protein>
    <recommendedName>
        <fullName evidence="3">Lipoprotein</fullName>
    </recommendedName>
</protein>
<evidence type="ECO:0000313" key="1">
    <source>
        <dbReference type="EMBL" id="MBE9660333.1"/>
    </source>
</evidence>
<evidence type="ECO:0008006" key="3">
    <source>
        <dbReference type="Google" id="ProtNLM"/>
    </source>
</evidence>
<dbReference type="Proteomes" id="UP000622475">
    <property type="component" value="Unassembled WGS sequence"/>
</dbReference>
<sequence length="158" mass="17400">MKSTIQLFAIAASALLFGCGQGEQKADDKPAYTSHLTVGKHCYKALFEKDSAAITFDVAASGKIKGELAIQFNKNDTLDLSKGEVTGEFKGDTLFGEFSFKNKGTQYVNPVALLHKGDTLLMGQGRVMEYLGRTYFDPQVPIKFEKARFRFVPVECAK</sequence>
<dbReference type="PROSITE" id="PS51257">
    <property type="entry name" value="PROKAR_LIPOPROTEIN"/>
    <property type="match status" value="1"/>
</dbReference>
<keyword evidence="2" id="KW-1185">Reference proteome</keyword>
<name>A0A929PU35_9SPHI</name>
<comment type="caution">
    <text evidence="1">The sequence shown here is derived from an EMBL/GenBank/DDBJ whole genome shotgun (WGS) entry which is preliminary data.</text>
</comment>
<organism evidence="1 2">
    <name type="scientific">Mucilaginibacter myungsuensis</name>
    <dbReference type="NCBI Taxonomy" id="649104"/>
    <lineage>
        <taxon>Bacteria</taxon>
        <taxon>Pseudomonadati</taxon>
        <taxon>Bacteroidota</taxon>
        <taxon>Sphingobacteriia</taxon>
        <taxon>Sphingobacteriales</taxon>
        <taxon>Sphingobacteriaceae</taxon>
        <taxon>Mucilaginibacter</taxon>
    </lineage>
</organism>
<dbReference type="RefSeq" id="WP_194109538.1">
    <property type="nucleotide sequence ID" value="NZ_JADFFL010000001.1"/>
</dbReference>
<dbReference type="AlphaFoldDB" id="A0A929PU35"/>
<evidence type="ECO:0000313" key="2">
    <source>
        <dbReference type="Proteomes" id="UP000622475"/>
    </source>
</evidence>